<dbReference type="EMBL" id="RBZP01000001">
    <property type="protein sequence ID" value="RKQ37260.1"/>
    <property type="molecule type" value="Genomic_DNA"/>
</dbReference>
<organism evidence="1 2">
    <name type="scientific">Oceanobacillus halophilus</name>
    <dbReference type="NCBI Taxonomy" id="930130"/>
    <lineage>
        <taxon>Bacteria</taxon>
        <taxon>Bacillati</taxon>
        <taxon>Bacillota</taxon>
        <taxon>Bacilli</taxon>
        <taxon>Bacillales</taxon>
        <taxon>Bacillaceae</taxon>
        <taxon>Oceanobacillus</taxon>
    </lineage>
</organism>
<evidence type="ECO:0000313" key="2">
    <source>
        <dbReference type="Proteomes" id="UP000269301"/>
    </source>
</evidence>
<keyword evidence="2" id="KW-1185">Reference proteome</keyword>
<reference evidence="1 2" key="1">
    <citation type="journal article" date="2016" name="Int. J. Syst. Evol. Microbiol.">
        <title>Oceanobacillus halophilus sp. nov., a novel moderately halophilic bacterium from a hypersaline lake.</title>
        <authorList>
            <person name="Amoozegar M.A."/>
            <person name="Bagheri M."/>
            <person name="Makhdoumi A."/>
            <person name="Nikou M.M."/>
            <person name="Fazeli S.A.S."/>
            <person name="Schumann P."/>
            <person name="Sproer C."/>
            <person name="Sanchez-Porro C."/>
            <person name="Ventosa A."/>
        </authorList>
    </citation>
    <scope>NUCLEOTIDE SEQUENCE [LARGE SCALE GENOMIC DNA]</scope>
    <source>
        <strain evidence="1 2">DSM 23996</strain>
    </source>
</reference>
<proteinExistence type="predicted"/>
<dbReference type="AlphaFoldDB" id="A0A495AC98"/>
<name>A0A495AC98_9BACI</name>
<sequence length="65" mass="7099">MGSQVRILSSRPLEDCGIQTKKNTLLVCGCSLMVKPQPRAWPLPNNLRVAPKHPSSLNMLEDTGA</sequence>
<accession>A0A495AC98</accession>
<gene>
    <name evidence="1" type="ORF">D8M06_00175</name>
</gene>
<protein>
    <submittedName>
        <fullName evidence="1">Uncharacterized protein</fullName>
    </submittedName>
</protein>
<comment type="caution">
    <text evidence="1">The sequence shown here is derived from an EMBL/GenBank/DDBJ whole genome shotgun (WGS) entry which is preliminary data.</text>
</comment>
<dbReference type="Proteomes" id="UP000269301">
    <property type="component" value="Unassembled WGS sequence"/>
</dbReference>
<evidence type="ECO:0000313" key="1">
    <source>
        <dbReference type="EMBL" id="RKQ37260.1"/>
    </source>
</evidence>